<keyword evidence="4" id="KW-1185">Reference proteome</keyword>
<reference evidence="3" key="1">
    <citation type="journal article" date="2009" name="Rice">
        <title>De Novo Next Generation Sequencing of Plant Genomes.</title>
        <authorList>
            <person name="Rounsley S."/>
            <person name="Marri P.R."/>
            <person name="Yu Y."/>
            <person name="He R."/>
            <person name="Sisneros N."/>
            <person name="Goicoechea J.L."/>
            <person name="Lee S.J."/>
            <person name="Angelova A."/>
            <person name="Kudrna D."/>
            <person name="Luo M."/>
            <person name="Affourtit J."/>
            <person name="Desany B."/>
            <person name="Knight J."/>
            <person name="Niazi F."/>
            <person name="Egholm M."/>
            <person name="Wing R.A."/>
        </authorList>
    </citation>
    <scope>NUCLEOTIDE SEQUENCE [LARGE SCALE GENOMIC DNA]</scope>
    <source>
        <strain evidence="3">cv. IRGC 105608</strain>
    </source>
</reference>
<dbReference type="EnsemblPlants" id="OBART10G01280.1">
    <property type="protein sequence ID" value="OBART10G01280.1"/>
    <property type="gene ID" value="OBART10G01280"/>
</dbReference>
<feature type="compositionally biased region" description="Low complexity" evidence="1">
    <location>
        <begin position="44"/>
        <end position="56"/>
    </location>
</feature>
<keyword evidence="2" id="KW-0812">Transmembrane</keyword>
<organism evidence="3">
    <name type="scientific">Oryza barthii</name>
    <dbReference type="NCBI Taxonomy" id="65489"/>
    <lineage>
        <taxon>Eukaryota</taxon>
        <taxon>Viridiplantae</taxon>
        <taxon>Streptophyta</taxon>
        <taxon>Embryophyta</taxon>
        <taxon>Tracheophyta</taxon>
        <taxon>Spermatophyta</taxon>
        <taxon>Magnoliopsida</taxon>
        <taxon>Liliopsida</taxon>
        <taxon>Poales</taxon>
        <taxon>Poaceae</taxon>
        <taxon>BOP clade</taxon>
        <taxon>Oryzoideae</taxon>
        <taxon>Oryzeae</taxon>
        <taxon>Oryzinae</taxon>
        <taxon>Oryza</taxon>
    </lineage>
</organism>
<keyword evidence="2" id="KW-0472">Membrane</keyword>
<dbReference type="PANTHER" id="PTHR31860:SF6">
    <property type="entry name" value="HEAT-INDUCIBLE TRANSCRIPTION REPRESSOR (DUF639)"/>
    <property type="match status" value="1"/>
</dbReference>
<evidence type="ECO:0000256" key="1">
    <source>
        <dbReference type="SAM" id="MobiDB-lite"/>
    </source>
</evidence>
<dbReference type="AlphaFoldDB" id="A0A0D3HAT3"/>
<feature type="transmembrane region" description="Helical" evidence="2">
    <location>
        <begin position="672"/>
        <end position="697"/>
    </location>
</feature>
<evidence type="ECO:0000313" key="3">
    <source>
        <dbReference type="EnsemblPlants" id="OBART10G01280.1"/>
    </source>
</evidence>
<accession>A0A0D3HAT3</accession>
<feature type="transmembrane region" description="Helical" evidence="2">
    <location>
        <begin position="588"/>
        <end position="606"/>
    </location>
</feature>
<evidence type="ECO:0000256" key="2">
    <source>
        <dbReference type="SAM" id="Phobius"/>
    </source>
</evidence>
<feature type="region of interest" description="Disordered" evidence="1">
    <location>
        <begin position="31"/>
        <end position="62"/>
    </location>
</feature>
<sequence length="742" mass="82978">MAMMNRTRDLLMEGFEGLVREGSFSWALPRRGASPVDDADDPDSSSSSSAKQPSISGLSPKANAVVSRCSRVLGTSTDELQYDFDMQASDSIKQPRNYARNFLEYCCLRALAHASQVAGYLSDKSFRRLNFDMMLAWEVPSSSSELTVKVEVDNTVSLEAFSRIAPAIPTITDVVTCSNLFDVLSSSSGGRLTFPVYDKYLTGLDRAIKKMKGQSESSLLSTQRSQRGERIVEVDGTLTTQPVLEHVGISTWPGRLTLTDHALYFEALRVVTYDKPKAYELAEDLKQSVKPELTGPWGSRLFDKAVMYKSTTLTEPVIIEFPELAGHFRRDYWLAIISEILYVHRFVRKFDISGVDKEETILKAVLSIMRLQAIEELAIPVSNRFESLLMFNLCDKLPGGDVILETLAGSISSRRSTQVNQPGTSSGRHSMSPFTVLSNLGVVSPINKGERLFVGEIVVGEMSALQKVVNESMNNYKKVELAQATVDGVKVDGLDTNLAVMKELLSPVSELWRFLVLLASWDEPIKSMVFCFSSSYIIISIFRKFLTIITCICTCTHPQSTDEAFPSLRKPISNCLFQYNELHVLRGWLVYFLVLVLLFSAAFMFLTRLTSHGKPMTEVKVTSPPPMNTMEQLLAVQNAISKVEELVQDANIVLLKIRALLLAFPSQATDRAILALVVMALSLAFVPTRLLVLMMFLEAFTNHSPPRRASTERWTRRLREWWFSIPAAPVVVEKDKEDKKTK</sequence>
<reference evidence="3" key="2">
    <citation type="submission" date="2015-03" db="UniProtKB">
        <authorList>
            <consortium name="EnsemblPlants"/>
        </authorList>
    </citation>
    <scope>IDENTIFICATION</scope>
</reference>
<protein>
    <submittedName>
        <fullName evidence="3">Uncharacterized protein</fullName>
    </submittedName>
</protein>
<keyword evidence="2" id="KW-1133">Transmembrane helix</keyword>
<proteinExistence type="predicted"/>
<dbReference type="HOGENOM" id="CLU_007765_1_0_1"/>
<dbReference type="Proteomes" id="UP000026960">
    <property type="component" value="Chromosome 10"/>
</dbReference>
<dbReference type="Gramene" id="OBART10G01280.1">
    <property type="protein sequence ID" value="OBART10G01280.1"/>
    <property type="gene ID" value="OBART10G01280"/>
</dbReference>
<evidence type="ECO:0000313" key="4">
    <source>
        <dbReference type="Proteomes" id="UP000026960"/>
    </source>
</evidence>
<dbReference type="InterPro" id="IPR006927">
    <property type="entry name" value="DUF639"/>
</dbReference>
<dbReference type="PANTHER" id="PTHR31860">
    <property type="entry name" value="HEAT-INDUCIBLE TRANSCRIPTION REPRESSOR (DUF639)-RELATED"/>
    <property type="match status" value="1"/>
</dbReference>
<dbReference type="Pfam" id="PF04842">
    <property type="entry name" value="DUF639"/>
    <property type="match status" value="2"/>
</dbReference>
<dbReference type="STRING" id="65489.A0A0D3HAT3"/>
<dbReference type="eggNOG" id="ENOG502QU95">
    <property type="taxonomic scope" value="Eukaryota"/>
</dbReference>
<name>A0A0D3HAT3_9ORYZ</name>
<dbReference type="PaxDb" id="65489-OBART10G01280.1"/>